<gene>
    <name evidence="6" type="ORF">ACFSW5_12900</name>
</gene>
<keyword evidence="2" id="KW-0863">Zinc-finger</keyword>
<evidence type="ECO:0000256" key="2">
    <source>
        <dbReference type="ARBA" id="ARBA00022771"/>
    </source>
</evidence>
<evidence type="ECO:0000256" key="3">
    <source>
        <dbReference type="ARBA" id="ARBA00022833"/>
    </source>
</evidence>
<evidence type="ECO:0000259" key="5">
    <source>
        <dbReference type="Pfam" id="PF01258"/>
    </source>
</evidence>
<dbReference type="Pfam" id="PF01258">
    <property type="entry name" value="zf-dskA_traR"/>
    <property type="match status" value="1"/>
</dbReference>
<feature type="zinc finger region" description="dksA C4-type" evidence="4">
    <location>
        <begin position="94"/>
        <end position="118"/>
    </location>
</feature>
<dbReference type="NCBIfam" id="TIGR02890">
    <property type="entry name" value="bacill_yteA"/>
    <property type="match status" value="1"/>
</dbReference>
<protein>
    <submittedName>
        <fullName evidence="6">TraR/DksA C4-type zinc finger protein</fullName>
    </submittedName>
</protein>
<reference evidence="7" key="1">
    <citation type="journal article" date="2019" name="Int. J. Syst. Evol. Microbiol.">
        <title>The Global Catalogue of Microorganisms (GCM) 10K type strain sequencing project: providing services to taxonomists for standard genome sequencing and annotation.</title>
        <authorList>
            <consortium name="The Broad Institute Genomics Platform"/>
            <consortium name="The Broad Institute Genome Sequencing Center for Infectious Disease"/>
            <person name="Wu L."/>
            <person name="Ma J."/>
        </authorList>
    </citation>
    <scope>NUCLEOTIDE SEQUENCE [LARGE SCALE GENOMIC DNA]</scope>
    <source>
        <strain evidence="7">TISTR 1827</strain>
    </source>
</reference>
<proteinExistence type="predicted"/>
<dbReference type="Gene3D" id="1.20.120.910">
    <property type="entry name" value="DksA, coiled-coil domain"/>
    <property type="match status" value="1"/>
</dbReference>
<dbReference type="RefSeq" id="WP_379273554.1">
    <property type="nucleotide sequence ID" value="NZ_JBHUGT010000024.1"/>
</dbReference>
<evidence type="ECO:0000313" key="7">
    <source>
        <dbReference type="Proteomes" id="UP001597493"/>
    </source>
</evidence>
<dbReference type="InterPro" id="IPR014240">
    <property type="entry name" value="YteA"/>
</dbReference>
<dbReference type="InterPro" id="IPR037187">
    <property type="entry name" value="DnaK_N"/>
</dbReference>
<dbReference type="EMBL" id="JBHUMY010000012">
    <property type="protein sequence ID" value="MFD2661148.1"/>
    <property type="molecule type" value="Genomic_DNA"/>
</dbReference>
<sequence length="246" mass="28176">MTLSPNQLQKLRRQLEQDKSAIERHLDENEHFGLADSMRDQTGELSPIDNHPGDLASEMYERGKDIALLENEDLHLSRIDAALRAMEDGTYGTCRQCGKPIPYERLEAVPDSLYCVEHSPRRELSDNRPVEEEFLNPPFGRSSMDEQSSYNGFDGEDAWQIVEQWGNSDSPAYSENRDVDSYEYVGIEGEENDGFVEPIENFVASDITGRHVYVVRGKQYDRYMESGEGEFDLVPEWAVPEEEENL</sequence>
<evidence type="ECO:0000256" key="1">
    <source>
        <dbReference type="ARBA" id="ARBA00022723"/>
    </source>
</evidence>
<keyword evidence="3" id="KW-0862">Zinc</keyword>
<evidence type="ECO:0000313" key="6">
    <source>
        <dbReference type="EMBL" id="MFD2661148.1"/>
    </source>
</evidence>
<accession>A0ABW5QZG6</accession>
<dbReference type="SUPFAM" id="SSF109635">
    <property type="entry name" value="DnaK suppressor protein DksA, alpha-hairpin domain"/>
    <property type="match status" value="1"/>
</dbReference>
<dbReference type="PANTHER" id="PTHR33823:SF4">
    <property type="entry name" value="GENERAL STRESS PROTEIN 16O"/>
    <property type="match status" value="1"/>
</dbReference>
<evidence type="ECO:0000256" key="4">
    <source>
        <dbReference type="PROSITE-ProRule" id="PRU00510"/>
    </source>
</evidence>
<dbReference type="PANTHER" id="PTHR33823">
    <property type="entry name" value="RNA POLYMERASE-BINDING TRANSCRIPTION FACTOR DKSA-RELATED"/>
    <property type="match status" value="1"/>
</dbReference>
<keyword evidence="1" id="KW-0479">Metal-binding</keyword>
<keyword evidence="7" id="KW-1185">Reference proteome</keyword>
<dbReference type="SUPFAM" id="SSF57716">
    <property type="entry name" value="Glucocorticoid receptor-like (DNA-binding domain)"/>
    <property type="match status" value="1"/>
</dbReference>
<name>A0ABW5QZG6_9BACL</name>
<comment type="caution">
    <text evidence="6">The sequence shown here is derived from an EMBL/GenBank/DDBJ whole genome shotgun (WGS) entry which is preliminary data.</text>
</comment>
<organism evidence="6 7">
    <name type="scientific">Paenibacillus thailandensis</name>
    <dbReference type="NCBI Taxonomy" id="393250"/>
    <lineage>
        <taxon>Bacteria</taxon>
        <taxon>Bacillati</taxon>
        <taxon>Bacillota</taxon>
        <taxon>Bacilli</taxon>
        <taxon>Bacillales</taxon>
        <taxon>Paenibacillaceae</taxon>
        <taxon>Paenibacillus</taxon>
    </lineage>
</organism>
<feature type="domain" description="Zinc finger DksA/TraR C4-type" evidence="5">
    <location>
        <begin position="89"/>
        <end position="117"/>
    </location>
</feature>
<dbReference type="PROSITE" id="PS51128">
    <property type="entry name" value="ZF_DKSA_2"/>
    <property type="match status" value="1"/>
</dbReference>
<dbReference type="Proteomes" id="UP001597493">
    <property type="component" value="Unassembled WGS sequence"/>
</dbReference>
<dbReference type="InterPro" id="IPR000962">
    <property type="entry name" value="Znf_DskA_TraR"/>
</dbReference>